<sequence>MIDDEPHTALLYPPNTAVFPPAYKVTNGEDSFLGPKGEMKEFLEGLTYANDVPTYVKEHAFGQLAITDSHPD</sequence>
<organism evidence="1 2">
    <name type="scientific">Anisodus tanguticus</name>
    <dbReference type="NCBI Taxonomy" id="243964"/>
    <lineage>
        <taxon>Eukaryota</taxon>
        <taxon>Viridiplantae</taxon>
        <taxon>Streptophyta</taxon>
        <taxon>Embryophyta</taxon>
        <taxon>Tracheophyta</taxon>
        <taxon>Spermatophyta</taxon>
        <taxon>Magnoliopsida</taxon>
        <taxon>eudicotyledons</taxon>
        <taxon>Gunneridae</taxon>
        <taxon>Pentapetalae</taxon>
        <taxon>asterids</taxon>
        <taxon>lamiids</taxon>
        <taxon>Solanales</taxon>
        <taxon>Solanaceae</taxon>
        <taxon>Solanoideae</taxon>
        <taxon>Hyoscyameae</taxon>
        <taxon>Anisodus</taxon>
    </lineage>
</organism>
<gene>
    <name evidence="1" type="ORF">RND71_031176</name>
</gene>
<dbReference type="Proteomes" id="UP001291623">
    <property type="component" value="Unassembled WGS sequence"/>
</dbReference>
<accession>A0AAE1RAT6</accession>
<evidence type="ECO:0000313" key="1">
    <source>
        <dbReference type="EMBL" id="KAK4348421.1"/>
    </source>
</evidence>
<evidence type="ECO:0000313" key="2">
    <source>
        <dbReference type="Proteomes" id="UP001291623"/>
    </source>
</evidence>
<keyword evidence="2" id="KW-1185">Reference proteome</keyword>
<proteinExistence type="predicted"/>
<name>A0AAE1RAT6_9SOLA</name>
<dbReference type="AlphaFoldDB" id="A0AAE1RAT6"/>
<reference evidence="1" key="1">
    <citation type="submission" date="2023-12" db="EMBL/GenBank/DDBJ databases">
        <title>Genome assembly of Anisodus tanguticus.</title>
        <authorList>
            <person name="Wang Y.-J."/>
        </authorList>
    </citation>
    <scope>NUCLEOTIDE SEQUENCE</scope>
    <source>
        <strain evidence="1">KB-2021</strain>
        <tissue evidence="1">Leaf</tissue>
    </source>
</reference>
<dbReference type="EMBL" id="JAVYJV010000017">
    <property type="protein sequence ID" value="KAK4348421.1"/>
    <property type="molecule type" value="Genomic_DNA"/>
</dbReference>
<protein>
    <submittedName>
        <fullName evidence="1">Uncharacterized protein</fullName>
    </submittedName>
</protein>
<comment type="caution">
    <text evidence="1">The sequence shown here is derived from an EMBL/GenBank/DDBJ whole genome shotgun (WGS) entry which is preliminary data.</text>
</comment>